<dbReference type="RefSeq" id="WP_185050344.1">
    <property type="nucleotide sequence ID" value="NZ_BAABIX010000001.1"/>
</dbReference>
<accession>A0A840P680</accession>
<dbReference type="GO" id="GO:0005886">
    <property type="term" value="C:plasma membrane"/>
    <property type="evidence" value="ECO:0007669"/>
    <property type="project" value="UniProtKB-SubCell"/>
</dbReference>
<dbReference type="GO" id="GO:0022857">
    <property type="term" value="F:transmembrane transporter activity"/>
    <property type="evidence" value="ECO:0007669"/>
    <property type="project" value="InterPro"/>
</dbReference>
<feature type="transmembrane region" description="Helical" evidence="6">
    <location>
        <begin position="251"/>
        <end position="274"/>
    </location>
</feature>
<feature type="region of interest" description="Disordered" evidence="5">
    <location>
        <begin position="1"/>
        <end position="27"/>
    </location>
</feature>
<evidence type="ECO:0000256" key="5">
    <source>
        <dbReference type="SAM" id="MobiDB-lite"/>
    </source>
</evidence>
<evidence type="ECO:0000256" key="3">
    <source>
        <dbReference type="ARBA" id="ARBA00022989"/>
    </source>
</evidence>
<feature type="transmembrane region" description="Helical" evidence="6">
    <location>
        <begin position="72"/>
        <end position="96"/>
    </location>
</feature>
<gene>
    <name evidence="8" type="ORF">HNP84_003087</name>
</gene>
<keyword evidence="4 6" id="KW-0472">Membrane</keyword>
<evidence type="ECO:0000313" key="9">
    <source>
        <dbReference type="Proteomes" id="UP000578449"/>
    </source>
</evidence>
<evidence type="ECO:0000256" key="4">
    <source>
        <dbReference type="ARBA" id="ARBA00023136"/>
    </source>
</evidence>
<dbReference type="EMBL" id="JACHGN010000006">
    <property type="protein sequence ID" value="MBB5133361.1"/>
    <property type="molecule type" value="Genomic_DNA"/>
</dbReference>
<feature type="transmembrane region" description="Helical" evidence="6">
    <location>
        <begin position="318"/>
        <end position="336"/>
    </location>
</feature>
<feature type="transmembrane region" description="Helical" evidence="6">
    <location>
        <begin position="195"/>
        <end position="215"/>
    </location>
</feature>
<dbReference type="Pfam" id="PF07690">
    <property type="entry name" value="MFS_1"/>
    <property type="match status" value="1"/>
</dbReference>
<dbReference type="InterPro" id="IPR011701">
    <property type="entry name" value="MFS"/>
</dbReference>
<dbReference type="InterPro" id="IPR036259">
    <property type="entry name" value="MFS_trans_sf"/>
</dbReference>
<dbReference type="PANTHER" id="PTHR23528">
    <property type="match status" value="1"/>
</dbReference>
<evidence type="ECO:0000256" key="2">
    <source>
        <dbReference type="ARBA" id="ARBA00022692"/>
    </source>
</evidence>
<sequence length="437" mass="44778">MTTSFHHGESRPDPAVSTLDDTAPPGGGPGPRSGFLFGLGFAAIGTAMANLVPLVLTLSIKATEIDPRGATTVVSIVASVGALCSLIAFPVFGRLSDRATGRLGRRRPFLLLGAVLFAAGAAGMLTATGTATLTAAGVVTAIGFSSATVALTAVIPDQLAPDRRGPASAIVGLSLPLGAVAGLFVAQLVSPNLPAMILLPAGIGVAGCLLFSLTLRDPRLPADRRPPFGWTDLLGTFWVNPRRSPAFAWAWLSRLLLFSGVAAIQAYQAFYLMIVLRFPPERVAEAVFLSTLVLTAAALVFAPIAGRVSDRVGRRKPFVIAAALIFAVGLLLAAFATSFPFFLFAIGVVGLGQGVYFAVDIALVTQILPDPANPAKDLGLMNIASTLPSSIVPAVAPAILAIGATAAAPQNFAALFTFGAITGLLGAVLIAPIRGVR</sequence>
<protein>
    <submittedName>
        <fullName evidence="8">MFS family permease</fullName>
    </submittedName>
</protein>
<dbReference type="InterPro" id="IPR020846">
    <property type="entry name" value="MFS_dom"/>
</dbReference>
<name>A0A840P680_9ACTN</name>
<organism evidence="8 9">
    <name type="scientific">Thermocatellispora tengchongensis</name>
    <dbReference type="NCBI Taxonomy" id="1073253"/>
    <lineage>
        <taxon>Bacteria</taxon>
        <taxon>Bacillati</taxon>
        <taxon>Actinomycetota</taxon>
        <taxon>Actinomycetes</taxon>
        <taxon>Streptosporangiales</taxon>
        <taxon>Streptosporangiaceae</taxon>
        <taxon>Thermocatellispora</taxon>
    </lineage>
</organism>
<evidence type="ECO:0000256" key="1">
    <source>
        <dbReference type="ARBA" id="ARBA00004651"/>
    </source>
</evidence>
<feature type="transmembrane region" description="Helical" evidence="6">
    <location>
        <begin position="167"/>
        <end position="189"/>
    </location>
</feature>
<feature type="transmembrane region" description="Helical" evidence="6">
    <location>
        <begin position="412"/>
        <end position="433"/>
    </location>
</feature>
<feature type="transmembrane region" description="Helical" evidence="6">
    <location>
        <begin position="108"/>
        <end position="127"/>
    </location>
</feature>
<keyword evidence="3 6" id="KW-1133">Transmembrane helix</keyword>
<feature type="compositionally biased region" description="Basic and acidic residues" evidence="5">
    <location>
        <begin position="1"/>
        <end position="12"/>
    </location>
</feature>
<proteinExistence type="predicted"/>
<feature type="transmembrane region" description="Helical" evidence="6">
    <location>
        <begin position="380"/>
        <end position="406"/>
    </location>
</feature>
<keyword evidence="9" id="KW-1185">Reference proteome</keyword>
<keyword evidence="2 6" id="KW-0812">Transmembrane</keyword>
<feature type="domain" description="Major facilitator superfamily (MFS) profile" evidence="7">
    <location>
        <begin position="38"/>
        <end position="437"/>
    </location>
</feature>
<dbReference type="PROSITE" id="PS00216">
    <property type="entry name" value="SUGAR_TRANSPORT_1"/>
    <property type="match status" value="1"/>
</dbReference>
<evidence type="ECO:0000259" key="7">
    <source>
        <dbReference type="PROSITE" id="PS50850"/>
    </source>
</evidence>
<dbReference type="SUPFAM" id="SSF103473">
    <property type="entry name" value="MFS general substrate transporter"/>
    <property type="match status" value="1"/>
</dbReference>
<feature type="transmembrane region" description="Helical" evidence="6">
    <location>
        <begin position="286"/>
        <end position="306"/>
    </location>
</feature>
<comment type="subcellular location">
    <subcellularLocation>
        <location evidence="1">Cell membrane</location>
        <topology evidence="1">Multi-pass membrane protein</topology>
    </subcellularLocation>
</comment>
<evidence type="ECO:0000256" key="6">
    <source>
        <dbReference type="SAM" id="Phobius"/>
    </source>
</evidence>
<dbReference type="PROSITE" id="PS50850">
    <property type="entry name" value="MFS"/>
    <property type="match status" value="1"/>
</dbReference>
<dbReference type="InterPro" id="IPR005829">
    <property type="entry name" value="Sugar_transporter_CS"/>
</dbReference>
<dbReference type="Proteomes" id="UP000578449">
    <property type="component" value="Unassembled WGS sequence"/>
</dbReference>
<comment type="caution">
    <text evidence="8">The sequence shown here is derived from an EMBL/GenBank/DDBJ whole genome shotgun (WGS) entry which is preliminary data.</text>
</comment>
<dbReference type="AlphaFoldDB" id="A0A840P680"/>
<feature type="transmembrane region" description="Helical" evidence="6">
    <location>
        <begin position="342"/>
        <end position="368"/>
    </location>
</feature>
<dbReference type="PANTHER" id="PTHR23528:SF1">
    <property type="entry name" value="MAJOR FACILITATOR SUPERFAMILY (MFS) PROFILE DOMAIN-CONTAINING PROTEIN"/>
    <property type="match status" value="1"/>
</dbReference>
<feature type="transmembrane region" description="Helical" evidence="6">
    <location>
        <begin position="35"/>
        <end position="60"/>
    </location>
</feature>
<dbReference type="Gene3D" id="1.20.1250.20">
    <property type="entry name" value="MFS general substrate transporter like domains"/>
    <property type="match status" value="2"/>
</dbReference>
<reference evidence="8 9" key="1">
    <citation type="submission" date="2020-08" db="EMBL/GenBank/DDBJ databases">
        <title>Genomic Encyclopedia of Type Strains, Phase IV (KMG-IV): sequencing the most valuable type-strain genomes for metagenomic binning, comparative biology and taxonomic classification.</title>
        <authorList>
            <person name="Goeker M."/>
        </authorList>
    </citation>
    <scope>NUCLEOTIDE SEQUENCE [LARGE SCALE GENOMIC DNA]</scope>
    <source>
        <strain evidence="8 9">DSM 45615</strain>
    </source>
</reference>
<feature type="transmembrane region" description="Helical" evidence="6">
    <location>
        <begin position="133"/>
        <end position="155"/>
    </location>
</feature>
<evidence type="ECO:0000313" key="8">
    <source>
        <dbReference type="EMBL" id="MBB5133361.1"/>
    </source>
</evidence>